<evidence type="ECO:0000313" key="18">
    <source>
        <dbReference type="EMBL" id="AFR11357.1"/>
    </source>
</evidence>
<evidence type="ECO:0000256" key="5">
    <source>
        <dbReference type="ARBA" id="ARBA00022525"/>
    </source>
</evidence>
<dbReference type="GO" id="GO:0044423">
    <property type="term" value="C:virion component"/>
    <property type="evidence" value="ECO:0007669"/>
    <property type="project" value="UniProtKB-KW"/>
</dbReference>
<dbReference type="InterPro" id="IPR001558">
    <property type="entry name" value="HIV_Nef"/>
</dbReference>
<dbReference type="EMBL" id="JX294521">
    <property type="protein sequence ID" value="AFR11357.1"/>
    <property type="molecule type" value="Genomic_RNA"/>
</dbReference>
<evidence type="ECO:0000256" key="9">
    <source>
        <dbReference type="ARBA" id="ARBA00022707"/>
    </source>
</evidence>
<keyword evidence="9 17" id="KW-0519">Myristate</keyword>
<evidence type="ECO:0000256" key="1">
    <source>
        <dbReference type="ARBA" id="ARBA00006933"/>
    </source>
</evidence>
<reference evidence="18" key="1">
    <citation type="journal article" date="2014" name="Arch. Virol.">
        <title>Sequence heterogeneity in human immunodeficiency virus type 1 nef in patients presenting with rapid progression and delayed progression to AIDS.</title>
        <authorList>
            <person name="Gupta P."/>
            <person name="Husain M."/>
            <person name="Hans C."/>
            <person name="Ram H."/>
            <person name="Verma S.S."/>
            <person name="Misbah M."/>
            <person name="Chauhan L.S."/>
            <person name="Rai A."/>
        </authorList>
    </citation>
    <scope>NUCLEOTIDE SEQUENCE</scope>
    <source>
        <strain evidence="18">HIVNEFIND_28</strain>
    </source>
</reference>
<keyword evidence="4" id="KW-0244">Early protein</keyword>
<keyword evidence="15 17" id="KW-0899">Viral immunoevasion</keyword>
<comment type="similarity">
    <text evidence="1 17">Belongs to the lentivirus primate group Nef protein family.</text>
</comment>
<evidence type="ECO:0000256" key="11">
    <source>
        <dbReference type="ARBA" id="ARBA00022870"/>
    </source>
</evidence>
<evidence type="ECO:0000256" key="8">
    <source>
        <dbReference type="ARBA" id="ARBA00022703"/>
    </source>
</evidence>
<evidence type="ECO:0000256" key="17">
    <source>
        <dbReference type="RuleBase" id="RU000344"/>
    </source>
</evidence>
<dbReference type="SUPFAM" id="SSF55671">
    <property type="entry name" value="Regulatory factor Nef"/>
    <property type="match status" value="1"/>
</dbReference>
<evidence type="ECO:0000256" key="13">
    <source>
        <dbReference type="ARBA" id="ARBA00023036"/>
    </source>
</evidence>
<keyword evidence="8" id="KW-0053">Apoptosis</keyword>
<evidence type="ECO:0000256" key="3">
    <source>
        <dbReference type="ARBA" id="ARBA00022511"/>
    </source>
</evidence>
<keyword evidence="5" id="KW-0964">Secreted</keyword>
<dbReference type="Gene3D" id="3.30.62.10">
    <property type="entry name" value="Nef Regulatory Factor"/>
    <property type="match status" value="1"/>
</dbReference>
<proteinExistence type="inferred from homology"/>
<organismHost>
    <name type="scientific">Homo sapiens</name>
    <name type="common">Human</name>
    <dbReference type="NCBI Taxonomy" id="9606"/>
</organismHost>
<protein>
    <recommendedName>
        <fullName evidence="2 17">Protein Nef</fullName>
    </recommendedName>
</protein>
<keyword evidence="13" id="KW-0729">SH3-binding</keyword>
<dbReference type="Pfam" id="PF00469">
    <property type="entry name" value="F-protein"/>
    <property type="match status" value="1"/>
</dbReference>
<evidence type="ECO:0000256" key="12">
    <source>
        <dbReference type="ARBA" id="ARBA00023026"/>
    </source>
</evidence>
<keyword evidence="16 17" id="KW-0449">Lipoprotein</keyword>
<organism evidence="18">
    <name type="scientific">Human immunodeficiency virus type 1</name>
    <name type="common">HIV-1</name>
    <dbReference type="NCBI Taxonomy" id="11676"/>
    <lineage>
        <taxon>Viruses</taxon>
        <taxon>Riboviria</taxon>
        <taxon>Pararnavirae</taxon>
        <taxon>Artverviricota</taxon>
        <taxon>Revtraviricetes</taxon>
        <taxon>Ortervirales</taxon>
        <taxon>Retroviridae</taxon>
        <taxon>Orthoretrovirinae</taxon>
        <taxon>Lentivirus</taxon>
        <taxon>Lentivirus humimdef1</taxon>
    </lineage>
</organism>
<sequence length="208" mass="24202">MGGKWSKSSVIVWPTERDRMLRTQPATEGVGAPSPDLEKYGALTSRTPDTNTPTCAWLKVQWEDTRMSITFAFQAHFRRLSYQGLFDHSFFSRGRGGLLRLIYSQKKLDFLDLRVYHTSRYFPDCKNSTPGIRVGYPLTFGWSFKLPPVDPRELEEAKQRYATCWLPPGCQRGTQDELEREVFGWKFDSQLPRPHVARELHPEFYKDC</sequence>
<keyword evidence="3" id="KW-1032">Host cell membrane</keyword>
<accession>J7LIE4</accession>
<evidence type="ECO:0000256" key="16">
    <source>
        <dbReference type="ARBA" id="ARBA00023288"/>
    </source>
</evidence>
<evidence type="ECO:0000256" key="2">
    <source>
        <dbReference type="ARBA" id="ARBA00013526"/>
    </source>
</evidence>
<evidence type="ECO:0000256" key="4">
    <source>
        <dbReference type="ARBA" id="ARBA00022518"/>
    </source>
</evidence>
<keyword evidence="14" id="KW-0472">Membrane</keyword>
<feature type="non-terminal residue" evidence="18">
    <location>
        <position position="208"/>
    </location>
</feature>
<dbReference type="GO" id="GO:0017124">
    <property type="term" value="F:SH3 domain binding"/>
    <property type="evidence" value="ECO:0007669"/>
    <property type="project" value="UniProtKB-KW"/>
</dbReference>
<evidence type="ECO:0000256" key="10">
    <source>
        <dbReference type="ARBA" id="ARBA00022844"/>
    </source>
</evidence>
<name>J7LIE4_HV1</name>
<keyword evidence="7" id="KW-0945">Host-virus interaction</keyword>
<keyword evidence="11" id="KW-1043">Host membrane</keyword>
<keyword evidence="6" id="KW-0597">Phosphoprotein</keyword>
<keyword evidence="10" id="KW-0946">Virion</keyword>
<dbReference type="InterPro" id="IPR027480">
    <property type="entry name" value="HIV-1_Nef_anchor_sf"/>
</dbReference>
<gene>
    <name evidence="18" type="primary">nef</name>
</gene>
<evidence type="ECO:0000256" key="6">
    <source>
        <dbReference type="ARBA" id="ARBA00022553"/>
    </source>
</evidence>
<dbReference type="Gene3D" id="4.10.890.10">
    <property type="entry name" value="HIV 1 nef anchor domain"/>
    <property type="match status" value="1"/>
</dbReference>
<keyword evidence="12 17" id="KW-0843">Virulence</keyword>
<evidence type="ECO:0000256" key="15">
    <source>
        <dbReference type="ARBA" id="ARBA00023280"/>
    </source>
</evidence>
<evidence type="ECO:0000256" key="14">
    <source>
        <dbReference type="ARBA" id="ARBA00023136"/>
    </source>
</evidence>
<dbReference type="GO" id="GO:0005525">
    <property type="term" value="F:GTP binding"/>
    <property type="evidence" value="ECO:0007669"/>
    <property type="project" value="InterPro"/>
</dbReference>
<dbReference type="InterPro" id="IPR027481">
    <property type="entry name" value="HIV-1_Nef_core_sf"/>
</dbReference>
<evidence type="ECO:0000256" key="7">
    <source>
        <dbReference type="ARBA" id="ARBA00022581"/>
    </source>
</evidence>